<evidence type="ECO:0000313" key="3">
    <source>
        <dbReference type="EMBL" id="QEG37089.1"/>
    </source>
</evidence>
<reference evidence="3 4" key="1">
    <citation type="submission" date="2019-08" db="EMBL/GenBank/DDBJ databases">
        <title>Deep-cultivation of Planctomycetes and their phenomic and genomic characterization uncovers novel biology.</title>
        <authorList>
            <person name="Wiegand S."/>
            <person name="Jogler M."/>
            <person name="Boedeker C."/>
            <person name="Pinto D."/>
            <person name="Vollmers J."/>
            <person name="Rivas-Marin E."/>
            <person name="Kohn T."/>
            <person name="Peeters S.H."/>
            <person name="Heuer A."/>
            <person name="Rast P."/>
            <person name="Oberbeckmann S."/>
            <person name="Bunk B."/>
            <person name="Jeske O."/>
            <person name="Meyerdierks A."/>
            <person name="Storesund J.E."/>
            <person name="Kallscheuer N."/>
            <person name="Luecker S."/>
            <person name="Lage O.M."/>
            <person name="Pohl T."/>
            <person name="Merkel B.J."/>
            <person name="Hornburger P."/>
            <person name="Mueller R.-W."/>
            <person name="Bruemmer F."/>
            <person name="Labrenz M."/>
            <person name="Spormann A.M."/>
            <person name="Op den Camp H."/>
            <person name="Overmann J."/>
            <person name="Amann R."/>
            <person name="Jetten M.S.M."/>
            <person name="Mascher T."/>
            <person name="Medema M.H."/>
            <person name="Devos D.P."/>
            <person name="Kaster A.-K."/>
            <person name="Ovreas L."/>
            <person name="Rohde M."/>
            <person name="Galperin M.Y."/>
            <person name="Jogler C."/>
        </authorList>
    </citation>
    <scope>NUCLEOTIDE SEQUENCE [LARGE SCALE GENOMIC DNA]</scope>
    <source>
        <strain evidence="3 4">Pr1d</strain>
    </source>
</reference>
<evidence type="ECO:0000256" key="2">
    <source>
        <dbReference type="SAM" id="MobiDB-lite"/>
    </source>
</evidence>
<name>A0A5B9QGP4_9BACT</name>
<accession>A0A5B9QGP4</accession>
<feature type="compositionally biased region" description="Gly residues" evidence="2">
    <location>
        <begin position="119"/>
        <end position="133"/>
    </location>
</feature>
<dbReference type="OrthoDB" id="272494at2"/>
<dbReference type="Proteomes" id="UP000323917">
    <property type="component" value="Chromosome"/>
</dbReference>
<keyword evidence="4" id="KW-1185">Reference proteome</keyword>
<sequence>MNKKHALIGAAIFLVLAAIGWGFYSAKDPALVELEQLRDEQFAMRRELTEEQQEANRQVFGEKMKGLSEEQRRSFFESSAPIFMKMMEARLDQFLAKTPEEQKAELDKRIDEMLARQKSGGGQGRSGPPGVGDGNSPPTPQQIDQFRKGMLDKTTPEQRAKFQTTMQMYQNRMKERGIDPKQGGGRFF</sequence>
<evidence type="ECO:0000313" key="4">
    <source>
        <dbReference type="Proteomes" id="UP000323917"/>
    </source>
</evidence>
<dbReference type="AlphaFoldDB" id="A0A5B9QGP4"/>
<dbReference type="EMBL" id="CP042913">
    <property type="protein sequence ID" value="QEG37089.1"/>
    <property type="molecule type" value="Genomic_DNA"/>
</dbReference>
<feature type="region of interest" description="Disordered" evidence="2">
    <location>
        <begin position="117"/>
        <end position="157"/>
    </location>
</feature>
<feature type="compositionally biased region" description="Basic and acidic residues" evidence="2">
    <location>
        <begin position="145"/>
        <end position="157"/>
    </location>
</feature>
<protein>
    <submittedName>
        <fullName evidence="3">Uncharacterized protein</fullName>
    </submittedName>
</protein>
<dbReference type="RefSeq" id="WP_148075365.1">
    <property type="nucleotide sequence ID" value="NZ_CP042913.1"/>
</dbReference>
<dbReference type="KEGG" id="bgok:Pr1d_44290"/>
<evidence type="ECO:0000256" key="1">
    <source>
        <dbReference type="SAM" id="Coils"/>
    </source>
</evidence>
<feature type="coiled-coil region" evidence="1">
    <location>
        <begin position="31"/>
        <end position="58"/>
    </location>
</feature>
<proteinExistence type="predicted"/>
<organism evidence="3 4">
    <name type="scientific">Bythopirellula goksoeyrii</name>
    <dbReference type="NCBI Taxonomy" id="1400387"/>
    <lineage>
        <taxon>Bacteria</taxon>
        <taxon>Pseudomonadati</taxon>
        <taxon>Planctomycetota</taxon>
        <taxon>Planctomycetia</taxon>
        <taxon>Pirellulales</taxon>
        <taxon>Lacipirellulaceae</taxon>
        <taxon>Bythopirellula</taxon>
    </lineage>
</organism>
<gene>
    <name evidence="3" type="ORF">Pr1d_44290</name>
</gene>
<keyword evidence="1" id="KW-0175">Coiled coil</keyword>